<protein>
    <recommendedName>
        <fullName evidence="6">NADH:quinone oxidoreductase/Mrp antiporter transmembrane domain-containing protein</fullName>
    </recommendedName>
</protein>
<dbReference type="InterPro" id="IPR001750">
    <property type="entry name" value="ND/Mrp_TM"/>
</dbReference>
<dbReference type="NCBIfam" id="TIGR01974">
    <property type="entry name" value="NDH_I_L"/>
    <property type="match status" value="1"/>
</dbReference>
<evidence type="ECO:0000256" key="2">
    <source>
        <dbReference type="ARBA" id="ARBA00022692"/>
    </source>
</evidence>
<accession>X1SQF5</accession>
<dbReference type="Pfam" id="PF00361">
    <property type="entry name" value="Proton_antipo_M"/>
    <property type="match status" value="1"/>
</dbReference>
<dbReference type="InterPro" id="IPR003945">
    <property type="entry name" value="NU5C-like"/>
</dbReference>
<sequence length="437" mass="46459">YLNTGTFDIAELHTLAIAGALGGATLTWVAIGIFSGAVGKSAQFPLHVWLPDAMEGPTPVSALIHAATMVAAGVFLVARTFPLFAHSVEAVTTVAIIGGFTAIFAATMGLVMTDIKRVLAYSTISQLGYMMLGLATGGVAIGIFHLFNHAFFKALLFLGAGSVNHATGTFDMRQMGGLRKVMPWTYATFVIASLSIAGIWPLSGFWSKDEVLASTLAAQPVLFVLAMLTVFMTAFYMFRVVFLTFGGEYRGGSPEAHGKPHESPSVMVAPMVILAILAVVSGLWNVTGQFGAFMGHGEVHGFAEGFFGILTHSLPWMSLILAGLGILLAYAMYSAKWLSPERIVSMFSPVHTLFSRKYWFDEVYENIIVGMVLIKGLFAGLQLFDSKGVDGAVNGVADTTIAGGRAIRKAQTGQLQLYGIAIGVGVLAITLCVYLFG</sequence>
<dbReference type="GO" id="GO:0003954">
    <property type="term" value="F:NADH dehydrogenase activity"/>
    <property type="evidence" value="ECO:0007669"/>
    <property type="project" value="TreeGrafter"/>
</dbReference>
<feature type="domain" description="NADH:quinone oxidoreductase/Mrp antiporter transmembrane" evidence="6">
    <location>
        <begin position="1"/>
        <end position="233"/>
    </location>
</feature>
<keyword evidence="3 5" id="KW-1133">Transmembrane helix</keyword>
<dbReference type="PANTHER" id="PTHR42829:SF2">
    <property type="entry name" value="NADH-UBIQUINONE OXIDOREDUCTASE CHAIN 5"/>
    <property type="match status" value="1"/>
</dbReference>
<dbReference type="GO" id="GO:0016020">
    <property type="term" value="C:membrane"/>
    <property type="evidence" value="ECO:0007669"/>
    <property type="project" value="UniProtKB-SubCell"/>
</dbReference>
<evidence type="ECO:0000256" key="4">
    <source>
        <dbReference type="ARBA" id="ARBA00023136"/>
    </source>
</evidence>
<evidence type="ECO:0000256" key="5">
    <source>
        <dbReference type="SAM" id="Phobius"/>
    </source>
</evidence>
<feature type="non-terminal residue" evidence="7">
    <location>
        <position position="437"/>
    </location>
</feature>
<feature type="transmembrane region" description="Helical" evidence="5">
    <location>
        <begin position="266"/>
        <end position="286"/>
    </location>
</feature>
<dbReference type="GO" id="GO:0008137">
    <property type="term" value="F:NADH dehydrogenase (ubiquinone) activity"/>
    <property type="evidence" value="ECO:0007669"/>
    <property type="project" value="InterPro"/>
</dbReference>
<evidence type="ECO:0000256" key="3">
    <source>
        <dbReference type="ARBA" id="ARBA00022989"/>
    </source>
</evidence>
<feature type="transmembrane region" description="Helical" evidence="5">
    <location>
        <begin position="222"/>
        <end position="245"/>
    </location>
</feature>
<feature type="transmembrane region" description="Helical" evidence="5">
    <location>
        <begin position="306"/>
        <end position="333"/>
    </location>
</feature>
<dbReference type="PRINTS" id="PR01434">
    <property type="entry name" value="NADHDHGNASE5"/>
</dbReference>
<reference evidence="7" key="1">
    <citation type="journal article" date="2014" name="Front. Microbiol.">
        <title>High frequency of phylogenetically diverse reductive dehalogenase-homologous genes in deep subseafloor sedimentary metagenomes.</title>
        <authorList>
            <person name="Kawai M."/>
            <person name="Futagami T."/>
            <person name="Toyoda A."/>
            <person name="Takaki Y."/>
            <person name="Nishi S."/>
            <person name="Hori S."/>
            <person name="Arai W."/>
            <person name="Tsubouchi T."/>
            <person name="Morono Y."/>
            <person name="Uchiyama I."/>
            <person name="Ito T."/>
            <person name="Fujiyama A."/>
            <person name="Inagaki F."/>
            <person name="Takami H."/>
        </authorList>
    </citation>
    <scope>NUCLEOTIDE SEQUENCE</scope>
    <source>
        <strain evidence="7">Expedition CK06-06</strain>
    </source>
</reference>
<feature type="non-terminal residue" evidence="7">
    <location>
        <position position="1"/>
    </location>
</feature>
<proteinExistence type="predicted"/>
<feature type="transmembrane region" description="Helical" evidence="5">
    <location>
        <begin position="90"/>
        <end position="111"/>
    </location>
</feature>
<feature type="transmembrane region" description="Helical" evidence="5">
    <location>
        <begin position="118"/>
        <end position="144"/>
    </location>
</feature>
<dbReference type="PRINTS" id="PR01435">
    <property type="entry name" value="NPOXDRDTASE5"/>
</dbReference>
<gene>
    <name evidence="7" type="ORF">S12H4_06498</name>
</gene>
<dbReference type="EMBL" id="BARW01002288">
    <property type="protein sequence ID" value="GAI70029.1"/>
    <property type="molecule type" value="Genomic_DNA"/>
</dbReference>
<dbReference type="GO" id="GO:0015990">
    <property type="term" value="P:electron transport coupled proton transport"/>
    <property type="evidence" value="ECO:0007669"/>
    <property type="project" value="TreeGrafter"/>
</dbReference>
<keyword evidence="2 5" id="KW-0812">Transmembrane</keyword>
<dbReference type="Gene3D" id="1.20.5.2700">
    <property type="match status" value="1"/>
</dbReference>
<feature type="transmembrane region" description="Helical" evidence="5">
    <location>
        <begin position="415"/>
        <end position="436"/>
    </location>
</feature>
<dbReference type="GO" id="GO:0042773">
    <property type="term" value="P:ATP synthesis coupled electron transport"/>
    <property type="evidence" value="ECO:0007669"/>
    <property type="project" value="InterPro"/>
</dbReference>
<name>X1SQF5_9ZZZZ</name>
<comment type="caution">
    <text evidence="7">The sequence shown here is derived from an EMBL/GenBank/DDBJ whole genome shotgun (WGS) entry which is preliminary data.</text>
</comment>
<comment type="subcellular location">
    <subcellularLocation>
        <location evidence="1">Membrane</location>
        <topology evidence="1">Multi-pass membrane protein</topology>
    </subcellularLocation>
</comment>
<feature type="transmembrane region" description="Helical" evidence="5">
    <location>
        <begin position="12"/>
        <end position="39"/>
    </location>
</feature>
<organism evidence="7">
    <name type="scientific">marine sediment metagenome</name>
    <dbReference type="NCBI Taxonomy" id="412755"/>
    <lineage>
        <taxon>unclassified sequences</taxon>
        <taxon>metagenomes</taxon>
        <taxon>ecological metagenomes</taxon>
    </lineage>
</organism>
<dbReference type="InterPro" id="IPR018393">
    <property type="entry name" value="NADHpl_OxRdtase_5_subgr"/>
</dbReference>
<feature type="transmembrane region" description="Helical" evidence="5">
    <location>
        <begin position="60"/>
        <end position="78"/>
    </location>
</feature>
<evidence type="ECO:0000313" key="7">
    <source>
        <dbReference type="EMBL" id="GAI70029.1"/>
    </source>
</evidence>
<evidence type="ECO:0000256" key="1">
    <source>
        <dbReference type="ARBA" id="ARBA00004141"/>
    </source>
</evidence>
<dbReference type="AlphaFoldDB" id="X1SQF5"/>
<keyword evidence="4 5" id="KW-0472">Membrane</keyword>
<dbReference type="PANTHER" id="PTHR42829">
    <property type="entry name" value="NADH-UBIQUINONE OXIDOREDUCTASE CHAIN 5"/>
    <property type="match status" value="1"/>
</dbReference>
<evidence type="ECO:0000259" key="6">
    <source>
        <dbReference type="Pfam" id="PF00361"/>
    </source>
</evidence>
<feature type="transmembrane region" description="Helical" evidence="5">
    <location>
        <begin position="184"/>
        <end position="202"/>
    </location>
</feature>